<protein>
    <submittedName>
        <fullName evidence="1">SusD-like starch-binding protein associating with outer membrane</fullName>
    </submittedName>
</protein>
<evidence type="ECO:0000313" key="1">
    <source>
        <dbReference type="EMBL" id="RAJ06647.1"/>
    </source>
</evidence>
<organism evidence="1 2">
    <name type="scientific">Chitinophaga skermanii</name>
    <dbReference type="NCBI Taxonomy" id="331697"/>
    <lineage>
        <taxon>Bacteria</taxon>
        <taxon>Pseudomonadati</taxon>
        <taxon>Bacteroidota</taxon>
        <taxon>Chitinophagia</taxon>
        <taxon>Chitinophagales</taxon>
        <taxon>Chitinophagaceae</taxon>
        <taxon>Chitinophaga</taxon>
    </lineage>
</organism>
<accession>A0A327QY92</accession>
<sequence>MKRSSKLYITLGLAAITSMSACRKGFESMNQPWEEPSSTNINTSFNSILSTLDLPAQELVTYNEFIYPATQLGMISASSGYHLEDATKDIWKNYYYALIDARLMEKMIAAEPDQSRMKNVTAMLKIIMAYKTLHVSDFFGNMPYSEAGKAADGTTKYRVAFDKQNVIYEQCLADLKWAVDNLSSDASQVSYGAYDTFLKGDINRWRKFANSLRLRYAVRMSEVNATAAQTIIAEALTKPLLEDGEDVGYYPQQMPGLTFIWKTWAYSGTYLRLGTTMWKMMSDNNNTNGSGIFDPRCKVFFEPNEAGQWVPYPQNPTSGTTVDGARAYVDAERDKAWGNKAGAKYALFNYYMGRDNTTMPQLFITAAEVHFLKAEIYLRGLGAAKNAGAAKTEYDAGVKSSVTQYISQAIVSGTSGPWVVSKITAQPTTTEMNTFMTNPKVAFNTANEAAALKQIYAQSWINFFTQPGEAWALQRRTNNATPMETDNASYYGNQRYGKLKRFPYPADEANYNYANWYAETGGNDLETNKVWWQK</sequence>
<dbReference type="PROSITE" id="PS51257">
    <property type="entry name" value="PROKAR_LIPOPROTEIN"/>
    <property type="match status" value="1"/>
</dbReference>
<dbReference type="OrthoDB" id="634495at2"/>
<dbReference type="Gene3D" id="1.25.40.390">
    <property type="match status" value="1"/>
</dbReference>
<dbReference type="AlphaFoldDB" id="A0A327QY92"/>
<dbReference type="EMBL" id="QLLL01000003">
    <property type="protein sequence ID" value="RAJ06647.1"/>
    <property type="molecule type" value="Genomic_DNA"/>
</dbReference>
<name>A0A327QY92_9BACT</name>
<keyword evidence="2" id="KW-1185">Reference proteome</keyword>
<evidence type="ECO:0000313" key="2">
    <source>
        <dbReference type="Proteomes" id="UP000249547"/>
    </source>
</evidence>
<dbReference type="RefSeq" id="WP_111597248.1">
    <property type="nucleotide sequence ID" value="NZ_QLLL01000003.1"/>
</dbReference>
<dbReference type="InterPro" id="IPR041662">
    <property type="entry name" value="SusD-like_2"/>
</dbReference>
<proteinExistence type="predicted"/>
<reference evidence="1 2" key="1">
    <citation type="submission" date="2018-06" db="EMBL/GenBank/DDBJ databases">
        <title>Genomic Encyclopedia of Archaeal and Bacterial Type Strains, Phase II (KMG-II): from individual species to whole genera.</title>
        <authorList>
            <person name="Goeker M."/>
        </authorList>
    </citation>
    <scope>NUCLEOTIDE SEQUENCE [LARGE SCALE GENOMIC DNA]</scope>
    <source>
        <strain evidence="1 2">DSM 23857</strain>
    </source>
</reference>
<gene>
    <name evidence="1" type="ORF">LX64_01774</name>
</gene>
<dbReference type="SUPFAM" id="SSF48452">
    <property type="entry name" value="TPR-like"/>
    <property type="match status" value="1"/>
</dbReference>
<dbReference type="Proteomes" id="UP000249547">
    <property type="component" value="Unassembled WGS sequence"/>
</dbReference>
<dbReference type="Pfam" id="PF12771">
    <property type="entry name" value="SusD-like_2"/>
    <property type="match status" value="1"/>
</dbReference>
<dbReference type="InterPro" id="IPR011990">
    <property type="entry name" value="TPR-like_helical_dom_sf"/>
</dbReference>
<comment type="caution">
    <text evidence="1">The sequence shown here is derived from an EMBL/GenBank/DDBJ whole genome shotgun (WGS) entry which is preliminary data.</text>
</comment>